<dbReference type="RefSeq" id="WP_057572647.1">
    <property type="nucleotide sequence ID" value="NZ_CATYWZ010000048.1"/>
</dbReference>
<accession>A0A174RFR7</accession>
<evidence type="ECO:0000256" key="1">
    <source>
        <dbReference type="SAM" id="MobiDB-lite"/>
    </source>
</evidence>
<protein>
    <recommendedName>
        <fullName evidence="5">Lipoprotein</fullName>
    </recommendedName>
</protein>
<dbReference type="AlphaFoldDB" id="A0A174RFR7"/>
<feature type="region of interest" description="Disordered" evidence="1">
    <location>
        <begin position="43"/>
        <end position="70"/>
    </location>
</feature>
<evidence type="ECO:0000313" key="4">
    <source>
        <dbReference type="Proteomes" id="UP000095512"/>
    </source>
</evidence>
<name>A0A174RFR7_9FIRM</name>
<dbReference type="Gene3D" id="2.120.10.30">
    <property type="entry name" value="TolB, C-terminal domain"/>
    <property type="match status" value="1"/>
</dbReference>
<sequence length="362" mass="38607">MRTGKYRLWGMLLLAGALCLTGCGSTESNADVIAADYSKADLPEDSVDSGSGGDSGIAPQESGQSSVLPPLSTEAQTIDYKGNVSVDWLTASLDAIYLLSRDQDGGSGILKMKPGEADGEALQVTAPDGMTFSVMTTDEQGNLYVVAEDRDIETVTRDNEVVCPTEHCEVWRVSPSGEVAAKLDISEFVKQEVFSPRMIAVAGNGDIYLSTQNDGTAVLAFDAEGNFLNKISYDYKVYTLRTAMGRGRDGKVYAVLWDHKDTTSVIVQLDGGRISGDTTSFILNGDGGCYEFVCPGRDCDLVIFGGDGVLGYDLGSADNKWKVPAGGLPFSTEGFYPMAALADGRVLFLDSNKLHYVPAAQQ</sequence>
<dbReference type="InterPro" id="IPR011042">
    <property type="entry name" value="6-blade_b-propeller_TolB-like"/>
</dbReference>
<evidence type="ECO:0000313" key="3">
    <source>
        <dbReference type="EMBL" id="CUP81369.1"/>
    </source>
</evidence>
<feature type="signal peptide" evidence="2">
    <location>
        <begin position="1"/>
        <end position="30"/>
    </location>
</feature>
<gene>
    <name evidence="3" type="ORF">ERS852480_04155</name>
</gene>
<keyword evidence="2" id="KW-0732">Signal</keyword>
<organism evidence="3 4">
    <name type="scientific">Enterocloster clostridioformis</name>
    <dbReference type="NCBI Taxonomy" id="1531"/>
    <lineage>
        <taxon>Bacteria</taxon>
        <taxon>Bacillati</taxon>
        <taxon>Bacillota</taxon>
        <taxon>Clostridia</taxon>
        <taxon>Lachnospirales</taxon>
        <taxon>Lachnospiraceae</taxon>
        <taxon>Enterocloster</taxon>
    </lineage>
</organism>
<reference evidence="3 4" key="1">
    <citation type="submission" date="2015-09" db="EMBL/GenBank/DDBJ databases">
        <authorList>
            <consortium name="Pathogen Informatics"/>
        </authorList>
    </citation>
    <scope>NUCLEOTIDE SEQUENCE [LARGE SCALE GENOMIC DNA]</scope>
    <source>
        <strain evidence="3 4">2789STDY5834865</strain>
    </source>
</reference>
<dbReference type="SUPFAM" id="SSF101898">
    <property type="entry name" value="NHL repeat"/>
    <property type="match status" value="1"/>
</dbReference>
<evidence type="ECO:0000256" key="2">
    <source>
        <dbReference type="SAM" id="SignalP"/>
    </source>
</evidence>
<dbReference type="Proteomes" id="UP000095512">
    <property type="component" value="Unassembled WGS sequence"/>
</dbReference>
<dbReference type="EMBL" id="CZAB01000053">
    <property type="protein sequence ID" value="CUP81369.1"/>
    <property type="molecule type" value="Genomic_DNA"/>
</dbReference>
<proteinExistence type="predicted"/>
<evidence type="ECO:0008006" key="5">
    <source>
        <dbReference type="Google" id="ProtNLM"/>
    </source>
</evidence>
<feature type="chain" id="PRO_5008031800" description="Lipoprotein" evidence="2">
    <location>
        <begin position="31"/>
        <end position="362"/>
    </location>
</feature>